<evidence type="ECO:0000313" key="1">
    <source>
        <dbReference type="EMBL" id="BAT05841.1"/>
    </source>
</evidence>
<reference evidence="1 2" key="2">
    <citation type="journal article" date="2013" name="Plant Cell Physiol.">
        <title>Rice Annotation Project Database (RAP-DB): an integrative and interactive database for rice genomics.</title>
        <authorList>
            <person name="Sakai H."/>
            <person name="Lee S.S."/>
            <person name="Tanaka T."/>
            <person name="Numa H."/>
            <person name="Kim J."/>
            <person name="Kawahara Y."/>
            <person name="Wakimoto H."/>
            <person name="Yang C.C."/>
            <person name="Iwamoto M."/>
            <person name="Abe T."/>
            <person name="Yamada Y."/>
            <person name="Muto A."/>
            <person name="Inokuchi H."/>
            <person name="Ikemura T."/>
            <person name="Matsumoto T."/>
            <person name="Sasaki T."/>
            <person name="Itoh T."/>
        </authorList>
    </citation>
    <scope>NUCLEOTIDE SEQUENCE [LARGE SCALE GENOMIC DNA]</scope>
    <source>
        <strain evidence="2">cv. Nipponbare</strain>
    </source>
</reference>
<evidence type="ECO:0000313" key="2">
    <source>
        <dbReference type="Proteomes" id="UP000059680"/>
    </source>
</evidence>
<dbReference type="InParanoid" id="A0A0P0XGP3"/>
<dbReference type="PaxDb" id="39947-A0A0P0XGP3"/>
<dbReference type="AlphaFoldDB" id="A0A0P0XGP3"/>
<name>A0A0P0XGP3_ORYSJ</name>
<gene>
    <name evidence="1" type="ordered locus">Os08g0470550</name>
    <name evidence="1" type="ORF">OSNPB_080470550</name>
</gene>
<reference evidence="2" key="1">
    <citation type="journal article" date="2005" name="Nature">
        <title>The map-based sequence of the rice genome.</title>
        <authorList>
            <consortium name="International rice genome sequencing project (IRGSP)"/>
            <person name="Matsumoto T."/>
            <person name="Wu J."/>
            <person name="Kanamori H."/>
            <person name="Katayose Y."/>
            <person name="Fujisawa M."/>
            <person name="Namiki N."/>
            <person name="Mizuno H."/>
            <person name="Yamamoto K."/>
            <person name="Antonio B.A."/>
            <person name="Baba T."/>
            <person name="Sakata K."/>
            <person name="Nagamura Y."/>
            <person name="Aoki H."/>
            <person name="Arikawa K."/>
            <person name="Arita K."/>
            <person name="Bito T."/>
            <person name="Chiden Y."/>
            <person name="Fujitsuka N."/>
            <person name="Fukunaka R."/>
            <person name="Hamada M."/>
            <person name="Harada C."/>
            <person name="Hayashi A."/>
            <person name="Hijishita S."/>
            <person name="Honda M."/>
            <person name="Hosokawa S."/>
            <person name="Ichikawa Y."/>
            <person name="Idonuma A."/>
            <person name="Iijima M."/>
            <person name="Ikeda M."/>
            <person name="Ikeno M."/>
            <person name="Ito K."/>
            <person name="Ito S."/>
            <person name="Ito T."/>
            <person name="Ito Y."/>
            <person name="Ito Y."/>
            <person name="Iwabuchi A."/>
            <person name="Kamiya K."/>
            <person name="Karasawa W."/>
            <person name="Kurita K."/>
            <person name="Katagiri S."/>
            <person name="Kikuta A."/>
            <person name="Kobayashi H."/>
            <person name="Kobayashi N."/>
            <person name="Machita K."/>
            <person name="Maehara T."/>
            <person name="Masukawa M."/>
            <person name="Mizubayashi T."/>
            <person name="Mukai Y."/>
            <person name="Nagasaki H."/>
            <person name="Nagata Y."/>
            <person name="Naito S."/>
            <person name="Nakashima M."/>
            <person name="Nakama Y."/>
            <person name="Nakamichi Y."/>
            <person name="Nakamura M."/>
            <person name="Meguro A."/>
            <person name="Negishi M."/>
            <person name="Ohta I."/>
            <person name="Ohta T."/>
            <person name="Okamoto M."/>
            <person name="Ono N."/>
            <person name="Saji S."/>
            <person name="Sakaguchi M."/>
            <person name="Sakai K."/>
            <person name="Shibata M."/>
            <person name="Shimokawa T."/>
            <person name="Song J."/>
            <person name="Takazaki Y."/>
            <person name="Terasawa K."/>
            <person name="Tsugane M."/>
            <person name="Tsuji K."/>
            <person name="Ueda S."/>
            <person name="Waki K."/>
            <person name="Yamagata H."/>
            <person name="Yamamoto M."/>
            <person name="Yamamoto S."/>
            <person name="Yamane H."/>
            <person name="Yoshiki S."/>
            <person name="Yoshihara R."/>
            <person name="Yukawa K."/>
            <person name="Zhong H."/>
            <person name="Yano M."/>
            <person name="Yuan Q."/>
            <person name="Ouyang S."/>
            <person name="Liu J."/>
            <person name="Jones K.M."/>
            <person name="Gansberger K."/>
            <person name="Moffat K."/>
            <person name="Hill J."/>
            <person name="Bera J."/>
            <person name="Fadrosh D."/>
            <person name="Jin S."/>
            <person name="Johri S."/>
            <person name="Kim M."/>
            <person name="Overton L."/>
            <person name="Reardon M."/>
            <person name="Tsitrin T."/>
            <person name="Vuong H."/>
            <person name="Weaver B."/>
            <person name="Ciecko A."/>
            <person name="Tallon L."/>
            <person name="Jackson J."/>
            <person name="Pai G."/>
            <person name="Aken S.V."/>
            <person name="Utterback T."/>
            <person name="Reidmuller S."/>
            <person name="Feldblyum T."/>
            <person name="Hsiao J."/>
            <person name="Zismann V."/>
            <person name="Iobst S."/>
            <person name="de Vazeille A.R."/>
            <person name="Buell C.R."/>
            <person name="Ying K."/>
            <person name="Li Y."/>
            <person name="Lu T."/>
            <person name="Huang Y."/>
            <person name="Zhao Q."/>
            <person name="Feng Q."/>
            <person name="Zhang L."/>
            <person name="Zhu J."/>
            <person name="Weng Q."/>
            <person name="Mu J."/>
            <person name="Lu Y."/>
            <person name="Fan D."/>
            <person name="Liu Y."/>
            <person name="Guan J."/>
            <person name="Zhang Y."/>
            <person name="Yu S."/>
            <person name="Liu X."/>
            <person name="Zhang Y."/>
            <person name="Hong G."/>
            <person name="Han B."/>
            <person name="Choisne N."/>
            <person name="Demange N."/>
            <person name="Orjeda G."/>
            <person name="Samain S."/>
            <person name="Cattolico L."/>
            <person name="Pelletier E."/>
            <person name="Couloux A."/>
            <person name="Segurens B."/>
            <person name="Wincker P."/>
            <person name="D'Hont A."/>
            <person name="Scarpelli C."/>
            <person name="Weissenbach J."/>
            <person name="Salanoubat M."/>
            <person name="Quetier F."/>
            <person name="Yu Y."/>
            <person name="Kim H.R."/>
            <person name="Rambo T."/>
            <person name="Currie J."/>
            <person name="Collura K."/>
            <person name="Luo M."/>
            <person name="Yang T."/>
            <person name="Ammiraju J.S.S."/>
            <person name="Engler F."/>
            <person name="Soderlund C."/>
            <person name="Wing R.A."/>
            <person name="Palmer L.E."/>
            <person name="de la Bastide M."/>
            <person name="Spiegel L."/>
            <person name="Nascimento L."/>
            <person name="Zutavern T."/>
            <person name="O'Shaughnessy A."/>
            <person name="Dike S."/>
            <person name="Dedhia N."/>
            <person name="Preston R."/>
            <person name="Balija V."/>
            <person name="McCombie W.R."/>
            <person name="Chow T."/>
            <person name="Chen H."/>
            <person name="Chung M."/>
            <person name="Chen C."/>
            <person name="Shaw J."/>
            <person name="Wu H."/>
            <person name="Hsiao K."/>
            <person name="Chao Y."/>
            <person name="Chu M."/>
            <person name="Cheng C."/>
            <person name="Hour A."/>
            <person name="Lee P."/>
            <person name="Lin S."/>
            <person name="Lin Y."/>
            <person name="Liou J."/>
            <person name="Liu S."/>
            <person name="Hsing Y."/>
            <person name="Raghuvanshi S."/>
            <person name="Mohanty A."/>
            <person name="Bharti A.K."/>
            <person name="Gaur A."/>
            <person name="Gupta V."/>
            <person name="Kumar D."/>
            <person name="Ravi V."/>
            <person name="Vij S."/>
            <person name="Kapur A."/>
            <person name="Khurana P."/>
            <person name="Khurana P."/>
            <person name="Khurana J.P."/>
            <person name="Tyagi A.K."/>
            <person name="Gaikwad K."/>
            <person name="Singh A."/>
            <person name="Dalal V."/>
            <person name="Srivastava S."/>
            <person name="Dixit A."/>
            <person name="Pal A.K."/>
            <person name="Ghazi I.A."/>
            <person name="Yadav M."/>
            <person name="Pandit A."/>
            <person name="Bhargava A."/>
            <person name="Sureshbabu K."/>
            <person name="Batra K."/>
            <person name="Sharma T.R."/>
            <person name="Mohapatra T."/>
            <person name="Singh N.K."/>
            <person name="Messing J."/>
            <person name="Nelson A.B."/>
            <person name="Fuks G."/>
            <person name="Kavchok S."/>
            <person name="Keizer G."/>
            <person name="Linton E."/>
            <person name="Llaca V."/>
            <person name="Song R."/>
            <person name="Tanyolac B."/>
            <person name="Young S."/>
            <person name="Ho-Il K."/>
            <person name="Hahn J.H."/>
            <person name="Sangsakoo G."/>
            <person name="Vanavichit A."/>
            <person name="de Mattos Luiz.A.T."/>
            <person name="Zimmer P.D."/>
            <person name="Malone G."/>
            <person name="Dellagostin O."/>
            <person name="de Oliveira A.C."/>
            <person name="Bevan M."/>
            <person name="Bancroft I."/>
            <person name="Minx P."/>
            <person name="Cordum H."/>
            <person name="Wilson R."/>
            <person name="Cheng Z."/>
            <person name="Jin W."/>
            <person name="Jiang J."/>
            <person name="Leong S.A."/>
            <person name="Iwama H."/>
            <person name="Gojobori T."/>
            <person name="Itoh T."/>
            <person name="Niimura Y."/>
            <person name="Fujii Y."/>
            <person name="Habara T."/>
            <person name="Sakai H."/>
            <person name="Sato Y."/>
            <person name="Wilson G."/>
            <person name="Kumar K."/>
            <person name="McCouch S."/>
            <person name="Juretic N."/>
            <person name="Hoen D."/>
            <person name="Wright S."/>
            <person name="Bruskiewich R."/>
            <person name="Bureau T."/>
            <person name="Miyao A."/>
            <person name="Hirochika H."/>
            <person name="Nishikawa T."/>
            <person name="Kadowaki K."/>
            <person name="Sugiura M."/>
            <person name="Burr B."/>
            <person name="Sasaki T."/>
        </authorList>
    </citation>
    <scope>NUCLEOTIDE SEQUENCE [LARGE SCALE GENOMIC DNA]</scope>
    <source>
        <strain evidence="2">cv. Nipponbare</strain>
    </source>
</reference>
<organism evidence="1 2">
    <name type="scientific">Oryza sativa subsp. japonica</name>
    <name type="common">Rice</name>
    <dbReference type="NCBI Taxonomy" id="39947"/>
    <lineage>
        <taxon>Eukaryota</taxon>
        <taxon>Viridiplantae</taxon>
        <taxon>Streptophyta</taxon>
        <taxon>Embryophyta</taxon>
        <taxon>Tracheophyta</taxon>
        <taxon>Spermatophyta</taxon>
        <taxon>Magnoliopsida</taxon>
        <taxon>Liliopsida</taxon>
        <taxon>Poales</taxon>
        <taxon>Poaceae</taxon>
        <taxon>BOP clade</taxon>
        <taxon>Oryzoideae</taxon>
        <taxon>Oryzeae</taxon>
        <taxon>Oryzinae</taxon>
        <taxon>Oryza</taxon>
        <taxon>Oryza sativa</taxon>
    </lineage>
</organism>
<accession>A0A0P0XGP3</accession>
<sequence>MLVRSPPVSGAYRCPARLSRLECFAWRRTHRVRASRPLQLVGAAVGIASRRRHSNGRLQCRARQWLSERLRGGGAGSSSDYLSERAGASQGLRSLGDVGDAAGRSWRSRSRRWRRRRQLPELTHGDSPPVAAGRRVDWWPGRSRELLRATEELGAAGWSAGGGVVGARCGISNFLSMPLPGCRLAAR</sequence>
<protein>
    <submittedName>
        <fullName evidence="1">Os08g0470550 protein</fullName>
    </submittedName>
</protein>
<dbReference type="EMBL" id="AP014964">
    <property type="protein sequence ID" value="BAT05841.1"/>
    <property type="molecule type" value="Genomic_DNA"/>
</dbReference>
<reference evidence="1 2" key="3">
    <citation type="journal article" date="2013" name="Rice">
        <title>Improvement of the Oryza sativa Nipponbare reference genome using next generation sequence and optical map data.</title>
        <authorList>
            <person name="Kawahara Y."/>
            <person name="de la Bastide M."/>
            <person name="Hamilton J.P."/>
            <person name="Kanamori H."/>
            <person name="McCombie W.R."/>
            <person name="Ouyang S."/>
            <person name="Schwartz D.C."/>
            <person name="Tanaka T."/>
            <person name="Wu J."/>
            <person name="Zhou S."/>
            <person name="Childs K.L."/>
            <person name="Davidson R.M."/>
            <person name="Lin H."/>
            <person name="Quesada-Ocampo L."/>
            <person name="Vaillancourt B."/>
            <person name="Sakai H."/>
            <person name="Lee S.S."/>
            <person name="Kim J."/>
            <person name="Numa H."/>
            <person name="Itoh T."/>
            <person name="Buell C.R."/>
            <person name="Matsumoto T."/>
        </authorList>
    </citation>
    <scope>NUCLEOTIDE SEQUENCE [LARGE SCALE GENOMIC DNA]</scope>
    <source>
        <strain evidence="2">cv. Nipponbare</strain>
    </source>
</reference>
<keyword evidence="2" id="KW-1185">Reference proteome</keyword>
<proteinExistence type="predicted"/>
<dbReference type="Proteomes" id="UP000059680">
    <property type="component" value="Chromosome 8"/>
</dbReference>